<proteinExistence type="predicted"/>
<gene>
    <name evidence="2" type="ORF">KCU76_g19636</name>
</gene>
<feature type="non-terminal residue" evidence="2">
    <location>
        <position position="97"/>
    </location>
</feature>
<accession>A0A9P8DWJ9</accession>
<name>A0A9P8DWJ9_AURME</name>
<evidence type="ECO:0000313" key="2">
    <source>
        <dbReference type="EMBL" id="KAG9660031.1"/>
    </source>
</evidence>
<comment type="caution">
    <text evidence="2">The sequence shown here is derived from an EMBL/GenBank/DDBJ whole genome shotgun (WGS) entry which is preliminary data.</text>
</comment>
<dbReference type="AlphaFoldDB" id="A0A9P8DWJ9"/>
<dbReference type="EMBL" id="JAHFXF010002086">
    <property type="protein sequence ID" value="KAG9660031.1"/>
    <property type="molecule type" value="Genomic_DNA"/>
</dbReference>
<sequence>MWPLPGFTPQGPSAGLQFDSQAAMFTPGFYPPLNTPCKLRRPLHGSIRLVIPLANSGHYPDQIAQFGQFVQQTSHLPNPDRTGGFPKDMDSGLVFPR</sequence>
<reference evidence="2" key="1">
    <citation type="journal article" date="2021" name="J Fungi (Basel)">
        <title>Virulence traits and population genomics of the black yeast Aureobasidium melanogenum.</title>
        <authorList>
            <person name="Cernosa A."/>
            <person name="Sun X."/>
            <person name="Gostincar C."/>
            <person name="Fang C."/>
            <person name="Gunde-Cimerman N."/>
            <person name="Song Z."/>
        </authorList>
    </citation>
    <scope>NUCLEOTIDE SEQUENCE</scope>
    <source>
        <strain evidence="2">EXF-9911</strain>
    </source>
</reference>
<feature type="region of interest" description="Disordered" evidence="1">
    <location>
        <begin position="73"/>
        <end position="97"/>
    </location>
</feature>
<protein>
    <submittedName>
        <fullName evidence="2">Uncharacterized protein</fullName>
    </submittedName>
</protein>
<evidence type="ECO:0000256" key="1">
    <source>
        <dbReference type="SAM" id="MobiDB-lite"/>
    </source>
</evidence>
<evidence type="ECO:0000313" key="3">
    <source>
        <dbReference type="Proteomes" id="UP000779574"/>
    </source>
</evidence>
<dbReference type="Proteomes" id="UP000779574">
    <property type="component" value="Unassembled WGS sequence"/>
</dbReference>
<organism evidence="2 3">
    <name type="scientific">Aureobasidium melanogenum</name>
    <name type="common">Aureobasidium pullulans var. melanogenum</name>
    <dbReference type="NCBI Taxonomy" id="46634"/>
    <lineage>
        <taxon>Eukaryota</taxon>
        <taxon>Fungi</taxon>
        <taxon>Dikarya</taxon>
        <taxon>Ascomycota</taxon>
        <taxon>Pezizomycotina</taxon>
        <taxon>Dothideomycetes</taxon>
        <taxon>Dothideomycetidae</taxon>
        <taxon>Dothideales</taxon>
        <taxon>Saccotheciaceae</taxon>
        <taxon>Aureobasidium</taxon>
    </lineage>
</organism>
<reference evidence="2" key="2">
    <citation type="submission" date="2021-08" db="EMBL/GenBank/DDBJ databases">
        <authorList>
            <person name="Gostincar C."/>
            <person name="Sun X."/>
            <person name="Song Z."/>
            <person name="Gunde-Cimerman N."/>
        </authorList>
    </citation>
    <scope>NUCLEOTIDE SEQUENCE</scope>
    <source>
        <strain evidence="2">EXF-9911</strain>
    </source>
</reference>